<keyword evidence="2" id="KW-1185">Reference proteome</keyword>
<accession>A0AAW0J6D5</accession>
<gene>
    <name evidence="1" type="ORF">CFP56_036571</name>
</gene>
<evidence type="ECO:0000313" key="1">
    <source>
        <dbReference type="EMBL" id="KAK7822379.1"/>
    </source>
</evidence>
<dbReference type="EMBL" id="PKMF04000669">
    <property type="protein sequence ID" value="KAK7822379.1"/>
    <property type="molecule type" value="Genomic_DNA"/>
</dbReference>
<dbReference type="AlphaFoldDB" id="A0AAW0J6D5"/>
<proteinExistence type="predicted"/>
<dbReference type="Proteomes" id="UP000237347">
    <property type="component" value="Unassembled WGS sequence"/>
</dbReference>
<comment type="caution">
    <text evidence="1">The sequence shown here is derived from an EMBL/GenBank/DDBJ whole genome shotgun (WGS) entry which is preliminary data.</text>
</comment>
<protein>
    <submittedName>
        <fullName evidence="1">Uncharacterized protein</fullName>
    </submittedName>
</protein>
<organism evidence="1 2">
    <name type="scientific">Quercus suber</name>
    <name type="common">Cork oak</name>
    <dbReference type="NCBI Taxonomy" id="58331"/>
    <lineage>
        <taxon>Eukaryota</taxon>
        <taxon>Viridiplantae</taxon>
        <taxon>Streptophyta</taxon>
        <taxon>Embryophyta</taxon>
        <taxon>Tracheophyta</taxon>
        <taxon>Spermatophyta</taxon>
        <taxon>Magnoliopsida</taxon>
        <taxon>eudicotyledons</taxon>
        <taxon>Gunneridae</taxon>
        <taxon>Pentapetalae</taxon>
        <taxon>rosids</taxon>
        <taxon>fabids</taxon>
        <taxon>Fagales</taxon>
        <taxon>Fagaceae</taxon>
        <taxon>Quercus</taxon>
    </lineage>
</organism>
<sequence>MLKKLETSAHTFTEFGGFQSRSFWPQIILYRNLGGAPSTAASFATVLVMVCNTPLAKMQKKASLEDYGSQGCKNQSEFRNFEEYEKLWRNMRILKGEKVAVRGFVGSEKSSILSTTLGDIPRISSEE</sequence>
<name>A0AAW0J6D5_QUESU</name>
<reference evidence="1 2" key="1">
    <citation type="journal article" date="2018" name="Sci. Data">
        <title>The draft genome sequence of cork oak.</title>
        <authorList>
            <person name="Ramos A.M."/>
            <person name="Usie A."/>
            <person name="Barbosa P."/>
            <person name="Barros P.M."/>
            <person name="Capote T."/>
            <person name="Chaves I."/>
            <person name="Simoes F."/>
            <person name="Abreu I."/>
            <person name="Carrasquinho I."/>
            <person name="Faro C."/>
            <person name="Guimaraes J.B."/>
            <person name="Mendonca D."/>
            <person name="Nobrega F."/>
            <person name="Rodrigues L."/>
            <person name="Saibo N.J.M."/>
            <person name="Varela M.C."/>
            <person name="Egas C."/>
            <person name="Matos J."/>
            <person name="Miguel C.M."/>
            <person name="Oliveira M.M."/>
            <person name="Ricardo C.P."/>
            <person name="Goncalves S."/>
        </authorList>
    </citation>
    <scope>NUCLEOTIDE SEQUENCE [LARGE SCALE GENOMIC DNA]</scope>
    <source>
        <strain evidence="2">cv. HL8</strain>
    </source>
</reference>
<evidence type="ECO:0000313" key="2">
    <source>
        <dbReference type="Proteomes" id="UP000237347"/>
    </source>
</evidence>